<evidence type="ECO:0000259" key="4">
    <source>
        <dbReference type="Pfam" id="PF00535"/>
    </source>
</evidence>
<dbReference type="InterPro" id="IPR029044">
    <property type="entry name" value="Nucleotide-diphossugar_trans"/>
</dbReference>
<proteinExistence type="inferred from homology"/>
<evidence type="ECO:0000313" key="6">
    <source>
        <dbReference type="Proteomes" id="UP000176846"/>
    </source>
</evidence>
<dbReference type="PANTHER" id="PTHR43685">
    <property type="entry name" value="GLYCOSYLTRANSFERASE"/>
    <property type="match status" value="1"/>
</dbReference>
<dbReference type="Gene3D" id="3.90.550.10">
    <property type="entry name" value="Spore Coat Polysaccharide Biosynthesis Protein SpsA, Chain A"/>
    <property type="match status" value="1"/>
</dbReference>
<dbReference type="SUPFAM" id="SSF53448">
    <property type="entry name" value="Nucleotide-diphospho-sugar transferases"/>
    <property type="match status" value="1"/>
</dbReference>
<accession>A0A1F7URH0</accession>
<dbReference type="AlphaFoldDB" id="A0A1F7URH0"/>
<dbReference type="PANTHER" id="PTHR43685:SF5">
    <property type="entry name" value="GLYCOSYLTRANSFERASE EPSE-RELATED"/>
    <property type="match status" value="1"/>
</dbReference>
<gene>
    <name evidence="5" type="ORF">A2936_02880</name>
</gene>
<protein>
    <recommendedName>
        <fullName evidence="4">Glycosyltransferase 2-like domain-containing protein</fullName>
    </recommendedName>
</protein>
<comment type="similarity">
    <text evidence="1">Belongs to the glycosyltransferase 2 family.</text>
</comment>
<keyword evidence="2" id="KW-0328">Glycosyltransferase</keyword>
<reference evidence="5 6" key="1">
    <citation type="journal article" date="2016" name="Nat. Commun.">
        <title>Thousands of microbial genomes shed light on interconnected biogeochemical processes in an aquifer system.</title>
        <authorList>
            <person name="Anantharaman K."/>
            <person name="Brown C.T."/>
            <person name="Hug L.A."/>
            <person name="Sharon I."/>
            <person name="Castelle C.J."/>
            <person name="Probst A.J."/>
            <person name="Thomas B.C."/>
            <person name="Singh A."/>
            <person name="Wilkins M.J."/>
            <person name="Karaoz U."/>
            <person name="Brodie E.L."/>
            <person name="Williams K.H."/>
            <person name="Hubbard S.S."/>
            <person name="Banfield J.F."/>
        </authorList>
    </citation>
    <scope>NUCLEOTIDE SEQUENCE [LARGE SCALE GENOMIC DNA]</scope>
</reference>
<evidence type="ECO:0000256" key="3">
    <source>
        <dbReference type="ARBA" id="ARBA00022679"/>
    </source>
</evidence>
<dbReference type="Pfam" id="PF00535">
    <property type="entry name" value="Glycos_transf_2"/>
    <property type="match status" value="1"/>
</dbReference>
<dbReference type="GO" id="GO:0016757">
    <property type="term" value="F:glycosyltransferase activity"/>
    <property type="evidence" value="ECO:0007669"/>
    <property type="project" value="UniProtKB-KW"/>
</dbReference>
<dbReference type="InterPro" id="IPR001173">
    <property type="entry name" value="Glyco_trans_2-like"/>
</dbReference>
<dbReference type="InterPro" id="IPR050834">
    <property type="entry name" value="Glycosyltransf_2"/>
</dbReference>
<keyword evidence="3" id="KW-0808">Transferase</keyword>
<evidence type="ECO:0000313" key="5">
    <source>
        <dbReference type="EMBL" id="OGL80287.1"/>
    </source>
</evidence>
<name>A0A1F7URH0_9BACT</name>
<comment type="caution">
    <text evidence="5">The sequence shown here is derived from an EMBL/GenBank/DDBJ whole genome shotgun (WGS) entry which is preliminary data.</text>
</comment>
<organism evidence="5 6">
    <name type="scientific">Candidatus Uhrbacteria bacterium RIFCSPLOWO2_01_FULL_47_25</name>
    <dbReference type="NCBI Taxonomy" id="1802402"/>
    <lineage>
        <taxon>Bacteria</taxon>
        <taxon>Candidatus Uhriibacteriota</taxon>
    </lineage>
</organism>
<dbReference type="Proteomes" id="UP000176846">
    <property type="component" value="Unassembled WGS sequence"/>
</dbReference>
<feature type="domain" description="Glycosyltransferase 2-like" evidence="4">
    <location>
        <begin position="3"/>
        <end position="164"/>
    </location>
</feature>
<evidence type="ECO:0000256" key="1">
    <source>
        <dbReference type="ARBA" id="ARBA00006739"/>
    </source>
</evidence>
<sequence length="259" mass="30216">MVSILIAVRNGEIFLPDTLKSIAQQTYKNWELVAVDDASGDNTLSIMMLFQKRYPDQVAILQNNQNLGLTKSLIRAVKEAHGEYLARIDAGDTFAPDKLEKQINFLADHPECELIGCNYMNIFLPSNQQKRSNVPLTDSQIRASIIKKNPFAHSCIIIRTDIYKKTDGYDPNIKYGQDYELWFRVLKITKATNLPDNLCTRTMSDESISYRKQKEQMWQCFKTRWKYMNKLNPLHYLYLLEPLLIVLVPKKIKRFLRKF</sequence>
<dbReference type="EMBL" id="MGEK01000039">
    <property type="protein sequence ID" value="OGL80287.1"/>
    <property type="molecule type" value="Genomic_DNA"/>
</dbReference>
<evidence type="ECO:0000256" key="2">
    <source>
        <dbReference type="ARBA" id="ARBA00022676"/>
    </source>
</evidence>